<dbReference type="InterPro" id="IPR057588">
    <property type="entry name" value="NWD1/2-like_WH"/>
</dbReference>
<protein>
    <recommendedName>
        <fullName evidence="9">NACHT domain-containing protein</fullName>
    </recommendedName>
</protein>
<proteinExistence type="predicted"/>
<organism evidence="5 7">
    <name type="scientific">Rotaria socialis</name>
    <dbReference type="NCBI Taxonomy" id="392032"/>
    <lineage>
        <taxon>Eukaryota</taxon>
        <taxon>Metazoa</taxon>
        <taxon>Spiralia</taxon>
        <taxon>Gnathifera</taxon>
        <taxon>Rotifera</taxon>
        <taxon>Eurotatoria</taxon>
        <taxon>Bdelloidea</taxon>
        <taxon>Philodinida</taxon>
        <taxon>Philodinidae</taxon>
        <taxon>Rotaria</taxon>
    </lineage>
</organism>
<evidence type="ECO:0000259" key="4">
    <source>
        <dbReference type="Pfam" id="PF25469"/>
    </source>
</evidence>
<dbReference type="EMBL" id="CAJNXB010001119">
    <property type="protein sequence ID" value="CAF3133841.1"/>
    <property type="molecule type" value="Genomic_DNA"/>
</dbReference>
<evidence type="ECO:0000313" key="7">
    <source>
        <dbReference type="Proteomes" id="UP000663825"/>
    </source>
</evidence>
<feature type="domain" description="DUF4062" evidence="3">
    <location>
        <begin position="26"/>
        <end position="113"/>
    </location>
</feature>
<dbReference type="PANTHER" id="PTHR19871">
    <property type="entry name" value="BETA TRANSDUCIN-RELATED PROTEIN"/>
    <property type="match status" value="1"/>
</dbReference>
<keyword evidence="2" id="KW-0677">Repeat</keyword>
<feature type="domain" description="NWD1/2-like winged helix-turn-helix" evidence="4">
    <location>
        <begin position="612"/>
        <end position="726"/>
    </location>
</feature>
<dbReference type="InterPro" id="IPR036322">
    <property type="entry name" value="WD40_repeat_dom_sf"/>
</dbReference>
<dbReference type="InterPro" id="IPR027417">
    <property type="entry name" value="P-loop_NTPase"/>
</dbReference>
<comment type="caution">
    <text evidence="5">The sequence shown here is derived from an EMBL/GenBank/DDBJ whole genome shotgun (WGS) entry which is preliminary data.</text>
</comment>
<reference evidence="5" key="1">
    <citation type="submission" date="2021-02" db="EMBL/GenBank/DDBJ databases">
        <authorList>
            <person name="Nowell W R."/>
        </authorList>
    </citation>
    <scope>NUCLEOTIDE SEQUENCE</scope>
</reference>
<evidence type="ECO:0008006" key="9">
    <source>
        <dbReference type="Google" id="ProtNLM"/>
    </source>
</evidence>
<dbReference type="SUPFAM" id="SSF52540">
    <property type="entry name" value="P-loop containing nucleoside triphosphate hydrolases"/>
    <property type="match status" value="1"/>
</dbReference>
<evidence type="ECO:0000313" key="6">
    <source>
        <dbReference type="EMBL" id="CAF4392123.1"/>
    </source>
</evidence>
<dbReference type="Pfam" id="PF13271">
    <property type="entry name" value="DUF4062"/>
    <property type="match status" value="1"/>
</dbReference>
<keyword evidence="8" id="KW-1185">Reference proteome</keyword>
<dbReference type="PANTHER" id="PTHR19871:SF14">
    <property type="entry name" value="DUF4062 DOMAIN-CONTAINING PROTEIN"/>
    <property type="match status" value="1"/>
</dbReference>
<dbReference type="EMBL" id="CAJOBP010003150">
    <property type="protein sequence ID" value="CAF4392123.1"/>
    <property type="molecule type" value="Genomic_DNA"/>
</dbReference>
<evidence type="ECO:0000313" key="5">
    <source>
        <dbReference type="EMBL" id="CAF3133841.1"/>
    </source>
</evidence>
<sequence length="1882" mass="216391">MKSSYYLDILRGKSQQLPDVRSKIVRIFVSSTFTDTLTERDSLIENIFPKLKDYCREKYGLEFQYADMRWGIETETANNHGQVGTCLKEIELCKKYSVATNFVVLLGHRYGSRPIPATILASLFDLLKEIVTNEQNENNDAELLQQWYQLDTNCVPPAYILQNISSVIPYFISKDIDEIKKADKEWRVINNRLRLCLRQAAEKCLERGQITESDYDEFFISVTEKEIINGILSAKDANERTLCFFRDIVDIHDHLSDSKALKYIDMSSQSVIDQEADKLLNRLKTNRIPAALKPKNIFTYKVHWSSNGINREDHCEYIEQFNNDFFLAMKEQIDRCVQSRHTIGSDSLQHEVLEHAIQCKTYVTKFHGRTDVLSELEKFVKNNKEYRPCVVYGESGCGKTSVLAKTATEVFKWWPDRSVSVILRFLGTTPVSSTIYKTLLSISEQISELYNIPMTAYPTVSQVRDQLELTLFPQIPDNEYLLILLDSIDQLHSDAYDCKWLPVSFASNIKCILSTLPDHGNILENLKAILNENENKNLFVHVPPFEPSTVEIVYNDWLAVKHRSLSTEQRLFIHNLMNKKHEILPLFMKLMFDIISYWHSYDKIDESLNQLNDVDDCIRYLFKHLEIVHNTVLFSRALCYMTACRSGISQNELEDVLSLDDDVLKSVFQHYIPPVRRLPGILWTRIRNDLDEYITEKEVDDAPVIYWYHRRFIEVARELYISNLNETDRKIVFQNVVDLFKETWKGKNKPFKIDDPKLVDKYKLDKSTGEIQANRFTTSQPVEFIDVDGRIQYNKRKLNELPLFLSKLAPDIAIPIAADEMFFNYSFMHAKFSCSQFIDIQNDIDQFESSSSYKSSDEVKLAQKELSILKMTYLLFGLLLREYPDNFAFELTSRLLLLYGLKHNLTNLLRQCDELSPRHCALIVPYCQIQPPGNGLLYTMNKHTMPVIDLDFTNNQMAAISLSNKIILINMQTGNTALDIKLPKLTEPYLNSTTLPKMIVRHSKNKNTVDDDNDSDDSDNSSIDGEEHFKQYVFFVNSFHNIYLVSSQGDIKFHRTSIKGYSVCEIISNRRGLCILVEPNSNSVECWSVGENKLFSKIDLSSTASIKTVVYSKLSSILLSIVLHDGTILFYMLKNSIFIHRGTINAGKRLDKVTADKDKLICTFDSTVPIDFVYIDLNCINQTEDFLSEKEIIKTSITFDPPIGPKPIEQIILPDDKENSNELLMKIFFMILTKECLYVVHACMIKEVSYIRIPGQCDVVSIHAKNRNLIYTSRGGIVNMYKWKCTEGEDDANGNCHLNHEYQLLVSIDISSSPVLTIKPAGDTAGLFLCSMQNGVINAYHGFAARQALKKLPPLPRTTELVSTIQLSGTRAITLDASKRELCSWVYQYSTSIESKRHFPDSTKIDNFAVLSETAVLIITNTYWAEIYALKSLNKEPLFRVHLRNPSQVFSVNDETFIVITNDGSVRCITQQINKTNIKYNQTPNKQLNINCTRLFCSMLTLNSKKSLVVLADDEHSLAIWTANEIIYMNIDLSQYASTRLIRMTSEINQEIILFYFENKSLCSCRIQLSDKNSFTLTPFDTADIYALKNNCLATAINGENQLNLHNINLCVCHEPIQLENECEQLCLNESGNYVFTLVKPRVLCMYRVHDRRQLARLFVYDFVTTMIANNDFIILAINDRRLLTLMIADPDDPTLQSKIQALPSRNLKRDSHSAGNHIVEQIETFMEMSSDDFDTDFEDDQELENKEFDVYKVKKMTTPTTSYRYIHRLNKKISLSKIENDEVHKKQFIKNYVDTAKVKGDPGIVINVSDDDDDDDDVFIEDQPSVDNNSTEQETNLDGIRQKVLEHDQQQIKGIYLANAGANNIKIVNNYSVTSSTCMLM</sequence>
<evidence type="ECO:0000313" key="8">
    <source>
        <dbReference type="Proteomes" id="UP000663873"/>
    </source>
</evidence>
<keyword evidence="1" id="KW-0853">WD repeat</keyword>
<gene>
    <name evidence="5" type="ORF">TIS948_LOCUS8720</name>
    <name evidence="6" type="ORF">UJA718_LOCUS18492</name>
</gene>
<evidence type="ECO:0000256" key="2">
    <source>
        <dbReference type="ARBA" id="ARBA00022737"/>
    </source>
</evidence>
<dbReference type="Proteomes" id="UP000663873">
    <property type="component" value="Unassembled WGS sequence"/>
</dbReference>
<name>A0A817P0B7_9BILA</name>
<dbReference type="Pfam" id="PF25469">
    <property type="entry name" value="WHD_NWD1"/>
    <property type="match status" value="1"/>
</dbReference>
<dbReference type="InterPro" id="IPR025139">
    <property type="entry name" value="DUF4062"/>
</dbReference>
<dbReference type="Proteomes" id="UP000663825">
    <property type="component" value="Unassembled WGS sequence"/>
</dbReference>
<evidence type="ECO:0000259" key="3">
    <source>
        <dbReference type="Pfam" id="PF13271"/>
    </source>
</evidence>
<dbReference type="SUPFAM" id="SSF50978">
    <property type="entry name" value="WD40 repeat-like"/>
    <property type="match status" value="2"/>
</dbReference>
<dbReference type="OrthoDB" id="2325716at2759"/>
<evidence type="ECO:0000256" key="1">
    <source>
        <dbReference type="ARBA" id="ARBA00022574"/>
    </source>
</evidence>
<accession>A0A817P0B7</accession>
<dbReference type="Gene3D" id="3.40.50.300">
    <property type="entry name" value="P-loop containing nucleotide triphosphate hydrolases"/>
    <property type="match status" value="1"/>
</dbReference>
<dbReference type="InterPro" id="IPR052752">
    <property type="entry name" value="NACHT-WD_repeat"/>
</dbReference>